<name>A0A699ZRU0_HAELA</name>
<protein>
    <submittedName>
        <fullName evidence="1">Uncharacterized protein</fullName>
    </submittedName>
</protein>
<comment type="caution">
    <text evidence="1">The sequence shown here is derived from an EMBL/GenBank/DDBJ whole genome shotgun (WGS) entry which is preliminary data.</text>
</comment>
<sequence length="31" mass="2949">MDGGPPSVPCFTQHFNSPCSAGGGGGKVAVS</sequence>
<reference evidence="1 2" key="1">
    <citation type="submission" date="2020-02" db="EMBL/GenBank/DDBJ databases">
        <title>Draft genome sequence of Haematococcus lacustris strain NIES-144.</title>
        <authorList>
            <person name="Morimoto D."/>
            <person name="Nakagawa S."/>
            <person name="Yoshida T."/>
            <person name="Sawayama S."/>
        </authorList>
    </citation>
    <scope>NUCLEOTIDE SEQUENCE [LARGE SCALE GENOMIC DNA]</scope>
    <source>
        <strain evidence="1 2">NIES-144</strain>
    </source>
</reference>
<dbReference type="EMBL" id="BLLF01002794">
    <property type="protein sequence ID" value="GFH25363.1"/>
    <property type="molecule type" value="Genomic_DNA"/>
</dbReference>
<dbReference type="Proteomes" id="UP000485058">
    <property type="component" value="Unassembled WGS sequence"/>
</dbReference>
<keyword evidence="2" id="KW-1185">Reference proteome</keyword>
<organism evidence="1 2">
    <name type="scientific">Haematococcus lacustris</name>
    <name type="common">Green alga</name>
    <name type="synonym">Haematococcus pluvialis</name>
    <dbReference type="NCBI Taxonomy" id="44745"/>
    <lineage>
        <taxon>Eukaryota</taxon>
        <taxon>Viridiplantae</taxon>
        <taxon>Chlorophyta</taxon>
        <taxon>core chlorophytes</taxon>
        <taxon>Chlorophyceae</taxon>
        <taxon>CS clade</taxon>
        <taxon>Chlamydomonadales</taxon>
        <taxon>Haematococcaceae</taxon>
        <taxon>Haematococcus</taxon>
    </lineage>
</organism>
<gene>
    <name evidence="1" type="ORF">HaLaN_23309</name>
</gene>
<feature type="non-terminal residue" evidence="1">
    <location>
        <position position="31"/>
    </location>
</feature>
<evidence type="ECO:0000313" key="2">
    <source>
        <dbReference type="Proteomes" id="UP000485058"/>
    </source>
</evidence>
<dbReference type="AlphaFoldDB" id="A0A699ZRU0"/>
<accession>A0A699ZRU0</accession>
<evidence type="ECO:0000313" key="1">
    <source>
        <dbReference type="EMBL" id="GFH25363.1"/>
    </source>
</evidence>
<proteinExistence type="predicted"/>
<feature type="non-terminal residue" evidence="1">
    <location>
        <position position="1"/>
    </location>
</feature>